<dbReference type="AlphaFoldDB" id="A0A484G4D4"/>
<comment type="caution">
    <text evidence="2">The sequence shown here is derived from an EMBL/GenBank/DDBJ whole genome shotgun (WGS) entry which is preliminary data.</text>
</comment>
<accession>A0A484G4D4</accession>
<reference evidence="3" key="1">
    <citation type="journal article" date="2013" name="New Phytol.">
        <title>Comparative genomic and transcriptomic analyses reveal the hemibiotrophic stage shift of Colletotrichum fungi.</title>
        <authorList>
            <person name="Gan P."/>
            <person name="Ikeda K."/>
            <person name="Irieda H."/>
            <person name="Narusaka M."/>
            <person name="O'Connell R.J."/>
            <person name="Narusaka Y."/>
            <person name="Takano Y."/>
            <person name="Kubo Y."/>
            <person name="Shirasu K."/>
        </authorList>
    </citation>
    <scope>NUCLEOTIDE SEQUENCE [LARGE SCALE GENOMIC DNA]</scope>
    <source>
        <strain evidence="3">104-T / ATCC 96160 / CBS 514.97 / LARS 414 / MAFF 240422</strain>
    </source>
</reference>
<dbReference type="EMBL" id="AMCV02000005">
    <property type="protein sequence ID" value="TDZ24427.1"/>
    <property type="molecule type" value="Genomic_DNA"/>
</dbReference>
<sequence length="116" mass="12528">MDVMGTDYRTTAAESRNQEPVDTPGPVQSRSETTTRQDSGRQDSGAPPAREIEKLPISPQLAQLRVNSLTTGRFAPSTNILTIPTTCNFHFGFNLPTCTISNSAKSLPPAVPQSRV</sequence>
<dbReference type="Proteomes" id="UP000014480">
    <property type="component" value="Unassembled WGS sequence"/>
</dbReference>
<evidence type="ECO:0000313" key="2">
    <source>
        <dbReference type="EMBL" id="TDZ24427.1"/>
    </source>
</evidence>
<proteinExistence type="predicted"/>
<protein>
    <submittedName>
        <fullName evidence="2">Uncharacterized protein</fullName>
    </submittedName>
</protein>
<evidence type="ECO:0000256" key="1">
    <source>
        <dbReference type="SAM" id="MobiDB-lite"/>
    </source>
</evidence>
<keyword evidence="3" id="KW-1185">Reference proteome</keyword>
<feature type="compositionally biased region" description="Polar residues" evidence="1">
    <location>
        <begin position="8"/>
        <end position="32"/>
    </location>
</feature>
<name>A0A484G4D4_COLOR</name>
<organism evidence="2 3">
    <name type="scientific">Colletotrichum orbiculare (strain 104-T / ATCC 96160 / CBS 514.97 / LARS 414 / MAFF 240422)</name>
    <name type="common">Cucumber anthracnose fungus</name>
    <name type="synonym">Colletotrichum lagenarium</name>
    <dbReference type="NCBI Taxonomy" id="1213857"/>
    <lineage>
        <taxon>Eukaryota</taxon>
        <taxon>Fungi</taxon>
        <taxon>Dikarya</taxon>
        <taxon>Ascomycota</taxon>
        <taxon>Pezizomycotina</taxon>
        <taxon>Sordariomycetes</taxon>
        <taxon>Hypocreomycetidae</taxon>
        <taxon>Glomerellales</taxon>
        <taxon>Glomerellaceae</taxon>
        <taxon>Colletotrichum</taxon>
        <taxon>Colletotrichum orbiculare species complex</taxon>
    </lineage>
</organism>
<gene>
    <name evidence="2" type="ORF">Cob_v002870</name>
</gene>
<feature type="region of interest" description="Disordered" evidence="1">
    <location>
        <begin position="1"/>
        <end position="58"/>
    </location>
</feature>
<reference evidence="3" key="2">
    <citation type="journal article" date="2019" name="Mol. Plant Microbe Interact.">
        <title>Genome sequence resources for four phytopathogenic fungi from the Colletotrichum orbiculare species complex.</title>
        <authorList>
            <person name="Gan P."/>
            <person name="Tsushima A."/>
            <person name="Narusaka M."/>
            <person name="Narusaka Y."/>
            <person name="Takano Y."/>
            <person name="Kubo Y."/>
            <person name="Shirasu K."/>
        </authorList>
    </citation>
    <scope>GENOME REANNOTATION</scope>
    <source>
        <strain evidence="3">104-T / ATCC 96160 / CBS 514.97 / LARS 414 / MAFF 240422</strain>
    </source>
</reference>
<evidence type="ECO:0000313" key="3">
    <source>
        <dbReference type="Proteomes" id="UP000014480"/>
    </source>
</evidence>